<dbReference type="Pfam" id="PF07703">
    <property type="entry name" value="A2M_BRD"/>
    <property type="match status" value="1"/>
</dbReference>
<dbReference type="InterPro" id="IPR013783">
    <property type="entry name" value="Ig-like_fold"/>
</dbReference>
<dbReference type="Pfam" id="PF17789">
    <property type="entry name" value="MG4"/>
    <property type="match status" value="1"/>
</dbReference>
<accession>A0AAV3Z908</accession>
<proteinExistence type="predicted"/>
<dbReference type="Gene3D" id="2.60.40.1940">
    <property type="match status" value="1"/>
</dbReference>
<dbReference type="AlphaFoldDB" id="A0AAV3Z908"/>
<name>A0AAV3Z908_9GAST</name>
<evidence type="ECO:0000259" key="3">
    <source>
        <dbReference type="Pfam" id="PF17791"/>
    </source>
</evidence>
<evidence type="ECO:0000313" key="5">
    <source>
        <dbReference type="Proteomes" id="UP000735302"/>
    </source>
</evidence>
<evidence type="ECO:0000313" key="4">
    <source>
        <dbReference type="EMBL" id="GFN91726.1"/>
    </source>
</evidence>
<dbReference type="Proteomes" id="UP000735302">
    <property type="component" value="Unassembled WGS sequence"/>
</dbReference>
<evidence type="ECO:0000259" key="1">
    <source>
        <dbReference type="Pfam" id="PF07703"/>
    </source>
</evidence>
<dbReference type="InterPro" id="IPR041555">
    <property type="entry name" value="MG3"/>
</dbReference>
<dbReference type="InterPro" id="IPR040839">
    <property type="entry name" value="MG4"/>
</dbReference>
<comment type="caution">
    <text evidence="4">The sequence shown here is derived from an EMBL/GenBank/DDBJ whole genome shotgun (WGS) entry which is preliminary data.</text>
</comment>
<protein>
    <submittedName>
        <fullName evidence="4">Alpha-2-macroglobulin-like protein</fullName>
    </submittedName>
</protein>
<dbReference type="Pfam" id="PF17791">
    <property type="entry name" value="MG3"/>
    <property type="match status" value="1"/>
</dbReference>
<evidence type="ECO:0000259" key="2">
    <source>
        <dbReference type="Pfam" id="PF17789"/>
    </source>
</evidence>
<sequence>MQTNYGEIQMKNINISVNYVEKNALDLTTARMADFQLDKEAKQGNWRIEVSLEKSDETKPQKTVGKFTVREYVPPHFEIKIEPPPYIYVTDQTYSGRICVRYPDGKPVIGNLSLNLCWKTIFPFPAPPDFQSCHHIDARVSGCYNFSVKASLLSCPFWVFCEFYTAANITEDETGVTASQNKAGPMKGVDQEGFRIVDFTGRYYKPRLPYYGKVIATSADGTPASGIAVEVRADSRDKSLHYSRIFTTDESGVAVFALCGSLPEVTNGMRISAGKPNTGFSNDGGRDISPWIDTYTYEKYYSHQHHVRQWFSPSLSYVQLPKFHSPILCGQVLNLTVLYTARVGSKIQFYYQVMAREQIVMTDQIDPKDTATPGFGEAVPPSDMCLQRDEARSEREPRNDNIADPGMPKVHKRYIFGAVREPVVWSANVSDMVFTFRLDLEIKQSMSPKFTLLLHHVMDDGEVVADSMQYDVEPCLENQVCYAIFNP</sequence>
<dbReference type="PANTHER" id="PTHR11412">
    <property type="entry name" value="MACROGLOBULIN / COMPLEMENT"/>
    <property type="match status" value="1"/>
</dbReference>
<feature type="domain" description="Macroglobulin" evidence="3">
    <location>
        <begin position="71"/>
        <end position="149"/>
    </location>
</feature>
<reference evidence="4 5" key="1">
    <citation type="journal article" date="2021" name="Elife">
        <title>Chloroplast acquisition without the gene transfer in kleptoplastic sea slugs, Plakobranchus ocellatus.</title>
        <authorList>
            <person name="Maeda T."/>
            <person name="Takahashi S."/>
            <person name="Yoshida T."/>
            <person name="Shimamura S."/>
            <person name="Takaki Y."/>
            <person name="Nagai Y."/>
            <person name="Toyoda A."/>
            <person name="Suzuki Y."/>
            <person name="Arimoto A."/>
            <person name="Ishii H."/>
            <person name="Satoh N."/>
            <person name="Nishiyama T."/>
            <person name="Hasebe M."/>
            <person name="Maruyama T."/>
            <person name="Minagawa J."/>
            <person name="Obokata J."/>
            <person name="Shigenobu S."/>
        </authorList>
    </citation>
    <scope>NUCLEOTIDE SEQUENCE [LARGE SCALE GENOMIC DNA]</scope>
</reference>
<dbReference type="InterPro" id="IPR050473">
    <property type="entry name" value="A2M/Complement_sys"/>
</dbReference>
<feature type="domain" description="Alpha-2-macroglobulin bait region" evidence="1">
    <location>
        <begin position="435"/>
        <end position="480"/>
    </location>
</feature>
<feature type="domain" description="Macroglobulin" evidence="2">
    <location>
        <begin position="201"/>
        <end position="258"/>
    </location>
</feature>
<dbReference type="EMBL" id="BLXT01002163">
    <property type="protein sequence ID" value="GFN91726.1"/>
    <property type="molecule type" value="Genomic_DNA"/>
</dbReference>
<organism evidence="4 5">
    <name type="scientific">Plakobranchus ocellatus</name>
    <dbReference type="NCBI Taxonomy" id="259542"/>
    <lineage>
        <taxon>Eukaryota</taxon>
        <taxon>Metazoa</taxon>
        <taxon>Spiralia</taxon>
        <taxon>Lophotrochozoa</taxon>
        <taxon>Mollusca</taxon>
        <taxon>Gastropoda</taxon>
        <taxon>Heterobranchia</taxon>
        <taxon>Euthyneura</taxon>
        <taxon>Panpulmonata</taxon>
        <taxon>Sacoglossa</taxon>
        <taxon>Placobranchoidea</taxon>
        <taxon>Plakobranchidae</taxon>
        <taxon>Plakobranchus</taxon>
    </lineage>
</organism>
<keyword evidence="5" id="KW-1185">Reference proteome</keyword>
<dbReference type="InterPro" id="IPR011625">
    <property type="entry name" value="A2M_N_BRD"/>
</dbReference>
<gene>
    <name evidence="4" type="ORF">PoB_001823200</name>
</gene>
<dbReference type="PANTHER" id="PTHR11412:SF171">
    <property type="entry name" value="PREGNANCY ZONE PROTEIN-LIKE PROTEIN"/>
    <property type="match status" value="1"/>
</dbReference>
<dbReference type="Gene3D" id="2.60.40.10">
    <property type="entry name" value="Immunoglobulins"/>
    <property type="match status" value="1"/>
</dbReference>
<dbReference type="Gene3D" id="2.60.40.1930">
    <property type="match status" value="2"/>
</dbReference>